<dbReference type="GO" id="GO:0016787">
    <property type="term" value="F:hydrolase activity"/>
    <property type="evidence" value="ECO:0007669"/>
    <property type="project" value="UniProtKB-KW"/>
</dbReference>
<dbReference type="Proteomes" id="UP000254181">
    <property type="component" value="Unassembled WGS sequence"/>
</dbReference>
<evidence type="ECO:0000313" key="2">
    <source>
        <dbReference type="EMBL" id="STP21847.1"/>
    </source>
</evidence>
<gene>
    <name evidence="2" type="ORF">NCTC9075_05309</name>
</gene>
<evidence type="ECO:0000313" key="3">
    <source>
        <dbReference type="Proteomes" id="UP000254181"/>
    </source>
</evidence>
<organism evidence="2 3">
    <name type="scientific">Escherichia coli</name>
    <dbReference type="NCBI Taxonomy" id="562"/>
    <lineage>
        <taxon>Bacteria</taxon>
        <taxon>Pseudomonadati</taxon>
        <taxon>Pseudomonadota</taxon>
        <taxon>Gammaproteobacteria</taxon>
        <taxon>Enterobacterales</taxon>
        <taxon>Enterobacteriaceae</taxon>
        <taxon>Escherichia</taxon>
    </lineage>
</organism>
<evidence type="ECO:0000256" key="1">
    <source>
        <dbReference type="SAM" id="Phobius"/>
    </source>
</evidence>
<proteinExistence type="predicted"/>
<keyword evidence="1" id="KW-0812">Transmembrane</keyword>
<name>A0A377KBT5_ECOLX</name>
<sequence length="186" mass="20083">MSLNSRSDITISGFTGTAGSLTMNVAGTLLNSALIYAGNNLKLFTDRLHNQHGDILAGNSLWVQKDASGGANTEIINNSGNIETHQGDIVVRTGHLLNQREGFSATTTTRTNPSSIQGMEMLWLIFPFPFFLTAAMAISPVKLKISTVRPATGTGHAISQWIRFIITRRLLTVPHSAFSAARTSQQ</sequence>
<dbReference type="EC" id="3.4.21.-" evidence="2"/>
<protein>
    <submittedName>
        <fullName evidence="2">Putative member of ShlA/HecA/FhaA exoprotein family</fullName>
        <ecNumber evidence="2">3.4.21.-</ecNumber>
    </submittedName>
</protein>
<feature type="transmembrane region" description="Helical" evidence="1">
    <location>
        <begin position="121"/>
        <end position="141"/>
    </location>
</feature>
<keyword evidence="1" id="KW-1133">Transmembrane helix</keyword>
<keyword evidence="2" id="KW-0378">Hydrolase</keyword>
<dbReference type="EMBL" id="UGEM01000004">
    <property type="protein sequence ID" value="STP21847.1"/>
    <property type="molecule type" value="Genomic_DNA"/>
</dbReference>
<dbReference type="AlphaFoldDB" id="A0A377KBT5"/>
<accession>A0A377KBT5</accession>
<reference evidence="2 3" key="1">
    <citation type="submission" date="2018-06" db="EMBL/GenBank/DDBJ databases">
        <authorList>
            <consortium name="Pathogen Informatics"/>
            <person name="Doyle S."/>
        </authorList>
    </citation>
    <scope>NUCLEOTIDE SEQUENCE [LARGE SCALE GENOMIC DNA]</scope>
    <source>
        <strain evidence="2 3">NCTC9075</strain>
    </source>
</reference>
<keyword evidence="1" id="KW-0472">Membrane</keyword>